<reference evidence="1 2" key="1">
    <citation type="submission" date="2017-12" db="EMBL/GenBank/DDBJ databases">
        <title>Characterization of six clinical isolates of Enterochimera gen. nov., a novel genus of the Yersiniaciae family and the three species Enterochimera arupensis sp. nov., Enterochimera coloradensis sp. nov, and Enterochimera californica sp. nov.</title>
        <authorList>
            <person name="Rossi A."/>
            <person name="Fisher M."/>
        </authorList>
    </citation>
    <scope>NUCLEOTIDE SEQUENCE [LARGE SCALE GENOMIC DNA]</scope>
    <source>
        <strain evidence="1 2">2016Iso1</strain>
    </source>
</reference>
<dbReference type="OrthoDB" id="6590152at2"/>
<sequence>MMSHEQLSQRLHFYYCAIVAALMNERYGFPVPQVAKNQFLLRWLDNAQRNKSFQAELINEIRWLRRKMLTDGLAHDYLPMLKMIYRHGQSMMTPAPVVLL</sequence>
<gene>
    <name evidence="1" type="ORF">CYR34_14520</name>
</gene>
<protein>
    <recommendedName>
        <fullName evidence="3">DUF2913 domain-containing protein</fullName>
    </recommendedName>
</protein>
<evidence type="ECO:0008006" key="3">
    <source>
        <dbReference type="Google" id="ProtNLM"/>
    </source>
</evidence>
<organism evidence="1 2">
    <name type="scientific">Chimaeribacter arupi</name>
    <dbReference type="NCBI Taxonomy" id="2060066"/>
    <lineage>
        <taxon>Bacteria</taxon>
        <taxon>Pseudomonadati</taxon>
        <taxon>Pseudomonadota</taxon>
        <taxon>Gammaproteobacteria</taxon>
        <taxon>Enterobacterales</taxon>
        <taxon>Yersiniaceae</taxon>
        <taxon>Chimaeribacter</taxon>
    </lineage>
</organism>
<dbReference type="EMBL" id="PJZK01000015">
    <property type="protein sequence ID" value="PLR47362.1"/>
    <property type="molecule type" value="Genomic_DNA"/>
</dbReference>
<dbReference type="Proteomes" id="UP000234626">
    <property type="component" value="Unassembled WGS sequence"/>
</dbReference>
<keyword evidence="2" id="KW-1185">Reference proteome</keyword>
<dbReference type="AlphaFoldDB" id="A0A2N5EKU3"/>
<comment type="caution">
    <text evidence="1">The sequence shown here is derived from an EMBL/GenBank/DDBJ whole genome shotgun (WGS) entry which is preliminary data.</text>
</comment>
<proteinExistence type="predicted"/>
<dbReference type="RefSeq" id="WP_101835349.1">
    <property type="nucleotide sequence ID" value="NZ_PJZK01000015.1"/>
</dbReference>
<evidence type="ECO:0000313" key="2">
    <source>
        <dbReference type="Proteomes" id="UP000234626"/>
    </source>
</evidence>
<name>A0A2N5EKU3_9GAMM</name>
<evidence type="ECO:0000313" key="1">
    <source>
        <dbReference type="EMBL" id="PLR47362.1"/>
    </source>
</evidence>
<accession>A0A2N5EKU3</accession>